<dbReference type="Proteomes" id="UP001431235">
    <property type="component" value="Unassembled WGS sequence"/>
</dbReference>
<dbReference type="CDD" id="cd08182">
    <property type="entry name" value="HEPD"/>
    <property type="match status" value="1"/>
</dbReference>
<dbReference type="Gene3D" id="3.40.50.1970">
    <property type="match status" value="1"/>
</dbReference>
<dbReference type="PROSITE" id="PS00913">
    <property type="entry name" value="ADH_IRON_1"/>
    <property type="match status" value="1"/>
</dbReference>
<dbReference type="SUPFAM" id="SSF56796">
    <property type="entry name" value="Dehydroquinate synthase-like"/>
    <property type="match status" value="1"/>
</dbReference>
<dbReference type="Pfam" id="PF00465">
    <property type="entry name" value="Fe-ADH"/>
    <property type="match status" value="1"/>
</dbReference>
<dbReference type="InterPro" id="IPR001670">
    <property type="entry name" value="ADH_Fe/GldA"/>
</dbReference>
<dbReference type="InterPro" id="IPR039697">
    <property type="entry name" value="Alcohol_dehydrogenase_Fe"/>
</dbReference>
<sequence>MAAAGSSAALADHIDFQRMALVTSPGFTRRGVVERIRLSMGTRLVAVLDDVKPNPDVRDVDAQAVRLRSLGIDGIVALGGGSSIDTAKALARVLPQPGNVTLTDHFRSAEVFASGINALPVGAIPTTAGTGAEVTPFGTIWDFEFGKKYSVAGDDLYPSVAILDPELTLELPVEVTVSSGLDAISHALESVWNHNASPITLALAAKSLQLSLHALPELGRKPGDIGARSLMMQASLLAGMAISQTRTALAHSISYPLTTEFGLPHGIACSFTLPELLRFNQVSDDGRMTHLARSLGHAGTDALADALDELLLVVDLPEVFRKHVSKKSQVLGLSNRMIAPGRAENNLREVSGSQLLALLEGSLERIGLQA</sequence>
<dbReference type="InterPro" id="IPR035873">
    <property type="entry name" value="PhpC"/>
</dbReference>
<dbReference type="EMBL" id="JAIKTS010000003">
    <property type="protein sequence ID" value="MCL7714938.1"/>
    <property type="molecule type" value="Genomic_DNA"/>
</dbReference>
<proteinExistence type="predicted"/>
<dbReference type="RefSeq" id="WP_250064224.1">
    <property type="nucleotide sequence ID" value="NZ_JAIKTS010000003.1"/>
</dbReference>
<dbReference type="InterPro" id="IPR018211">
    <property type="entry name" value="ADH_Fe_CS"/>
</dbReference>
<dbReference type="Gene3D" id="1.20.1090.10">
    <property type="entry name" value="Dehydroquinate synthase-like - alpha domain"/>
    <property type="match status" value="1"/>
</dbReference>
<evidence type="ECO:0000259" key="2">
    <source>
        <dbReference type="Pfam" id="PF00465"/>
    </source>
</evidence>
<feature type="domain" description="Fe-containing alcohol dehydrogenase-like C-terminal" evidence="3">
    <location>
        <begin position="176"/>
        <end position="361"/>
    </location>
</feature>
<comment type="caution">
    <text evidence="4">The sequence shown here is derived from an EMBL/GenBank/DDBJ whole genome shotgun (WGS) entry which is preliminary data.</text>
</comment>
<reference evidence="4 5" key="1">
    <citation type="submission" date="2021-08" db="EMBL/GenBank/DDBJ databases">
        <title>Novel members of of the genus Stenotrophomonas from differernt environment.</title>
        <authorList>
            <person name="Deng Y."/>
        </authorList>
    </citation>
    <scope>NUCLEOTIDE SEQUENCE [LARGE SCALE GENOMIC DNA]</scope>
    <source>
        <strain evidence="4 5">CPCC 101365</strain>
    </source>
</reference>
<name>A0ABT0SHX9_9GAMM</name>
<evidence type="ECO:0000313" key="4">
    <source>
        <dbReference type="EMBL" id="MCL7714938.1"/>
    </source>
</evidence>
<dbReference type="InterPro" id="IPR056798">
    <property type="entry name" value="ADH_Fe_C"/>
</dbReference>
<protein>
    <submittedName>
        <fullName evidence="4">Phosphonoacetaldehyde reductase</fullName>
    </submittedName>
</protein>
<evidence type="ECO:0000256" key="1">
    <source>
        <dbReference type="ARBA" id="ARBA00023002"/>
    </source>
</evidence>
<keyword evidence="5" id="KW-1185">Reference proteome</keyword>
<evidence type="ECO:0000313" key="5">
    <source>
        <dbReference type="Proteomes" id="UP001431235"/>
    </source>
</evidence>
<keyword evidence="1" id="KW-0560">Oxidoreductase</keyword>
<feature type="domain" description="Alcohol dehydrogenase iron-type/glycerol dehydrogenase GldA" evidence="2">
    <location>
        <begin position="8"/>
        <end position="165"/>
    </location>
</feature>
<dbReference type="PANTHER" id="PTHR11496">
    <property type="entry name" value="ALCOHOL DEHYDROGENASE"/>
    <property type="match status" value="1"/>
</dbReference>
<dbReference type="Pfam" id="PF25137">
    <property type="entry name" value="ADH_Fe_C"/>
    <property type="match status" value="1"/>
</dbReference>
<dbReference type="PANTHER" id="PTHR11496:SF103">
    <property type="entry name" value="DEHYDROGENASE, PUTATIVE-RELATED"/>
    <property type="match status" value="1"/>
</dbReference>
<evidence type="ECO:0000259" key="3">
    <source>
        <dbReference type="Pfam" id="PF25137"/>
    </source>
</evidence>
<accession>A0ABT0SHX9</accession>
<organism evidence="4 5">
    <name type="scientific">Stenotrophomonas mori</name>
    <dbReference type="NCBI Taxonomy" id="2871096"/>
    <lineage>
        <taxon>Bacteria</taxon>
        <taxon>Pseudomonadati</taxon>
        <taxon>Pseudomonadota</taxon>
        <taxon>Gammaproteobacteria</taxon>
        <taxon>Lysobacterales</taxon>
        <taxon>Lysobacteraceae</taxon>
        <taxon>Stenotrophomonas</taxon>
    </lineage>
</organism>
<gene>
    <name evidence="4" type="ORF">K5L01_09805</name>
</gene>